<evidence type="ECO:0000313" key="3">
    <source>
        <dbReference type="EMBL" id="GFP24912.1"/>
    </source>
</evidence>
<protein>
    <submittedName>
        <fullName evidence="3">Rhamnosyltransferase</fullName>
    </submittedName>
</protein>
<evidence type="ECO:0000256" key="1">
    <source>
        <dbReference type="SAM" id="Phobius"/>
    </source>
</evidence>
<sequence>MSPDLSIMIINWNTRELLLKCLQSITRHASPKKLEVLVVDNGSTDGSTEAVRKSFSQVRLIKNEENLGFARAANQGIKNSSARHILLLNSDTEVYEGTLERVIDFLDREEKVGAVGLKIVNPDGSLQHSCRRFPSFITATAHAFLGPVMPNNPFSQEYKLARWDHRQVEEVDWVSGAAMGLRRQALDEVGLFDERFYMYLEDMDLCERLKERGWQVKYLPDAVVLHHIAGSSQRRSVGMIIEHQRSIYKFLHKRYRGTWRALLLPLIYGGLIVRGVLVILLERLSKGS</sequence>
<gene>
    <name evidence="3" type="ORF">HKBW3S25_00350</name>
</gene>
<dbReference type="Proteomes" id="UP000543224">
    <property type="component" value="Unassembled WGS sequence"/>
</dbReference>
<dbReference type="Pfam" id="PF00535">
    <property type="entry name" value="Glycos_transf_2"/>
    <property type="match status" value="1"/>
</dbReference>
<evidence type="ECO:0000313" key="4">
    <source>
        <dbReference type="Proteomes" id="UP000543224"/>
    </source>
</evidence>
<comment type="caution">
    <text evidence="3">The sequence shown here is derived from an EMBL/GenBank/DDBJ whole genome shotgun (WGS) entry which is preliminary data.</text>
</comment>
<dbReference type="InterPro" id="IPR029044">
    <property type="entry name" value="Nucleotide-diphossugar_trans"/>
</dbReference>
<reference evidence="3 4" key="1">
    <citation type="journal article" date="2020" name="Front. Microbiol.">
        <title>Single-cell genomics of novel Actinobacteria with the Wood-Ljungdahl pathway discovered in a serpentinizing system.</title>
        <authorList>
            <person name="Merino N."/>
            <person name="Kawai M."/>
            <person name="Boyd E.S."/>
            <person name="Colman D.R."/>
            <person name="McGlynn S.E."/>
            <person name="Nealson K.H."/>
            <person name="Kurokawa K."/>
            <person name="Hongoh Y."/>
        </authorList>
    </citation>
    <scope>NUCLEOTIDE SEQUENCE [LARGE SCALE GENOMIC DNA]</scope>
    <source>
        <strain evidence="3 4">S25</strain>
    </source>
</reference>
<dbReference type="Gene3D" id="3.90.550.10">
    <property type="entry name" value="Spore Coat Polysaccharide Biosynthesis Protein SpsA, Chain A"/>
    <property type="match status" value="1"/>
</dbReference>
<dbReference type="PANTHER" id="PTHR43179">
    <property type="entry name" value="RHAMNOSYLTRANSFERASE WBBL"/>
    <property type="match status" value="1"/>
</dbReference>
<organism evidence="3 4">
    <name type="scientific">Candidatus Hakubella thermalkaliphila</name>
    <dbReference type="NCBI Taxonomy" id="2754717"/>
    <lineage>
        <taxon>Bacteria</taxon>
        <taxon>Bacillati</taxon>
        <taxon>Actinomycetota</taxon>
        <taxon>Actinomycetota incertae sedis</taxon>
        <taxon>Candidatus Hakubellales</taxon>
        <taxon>Candidatus Hakubellaceae</taxon>
        <taxon>Candidatus Hakubella</taxon>
    </lineage>
</organism>
<dbReference type="GO" id="GO:0016740">
    <property type="term" value="F:transferase activity"/>
    <property type="evidence" value="ECO:0007669"/>
    <property type="project" value="UniProtKB-KW"/>
</dbReference>
<proteinExistence type="predicted"/>
<dbReference type="AlphaFoldDB" id="A0A6V8NXD5"/>
<keyword evidence="1" id="KW-1133">Transmembrane helix</keyword>
<feature type="transmembrane region" description="Helical" evidence="1">
    <location>
        <begin position="261"/>
        <end position="281"/>
    </location>
</feature>
<dbReference type="PANTHER" id="PTHR43179:SF7">
    <property type="entry name" value="RHAMNOSYLTRANSFERASE WBBL"/>
    <property type="match status" value="1"/>
</dbReference>
<keyword evidence="3" id="KW-0808">Transferase</keyword>
<keyword evidence="1" id="KW-0812">Transmembrane</keyword>
<dbReference type="InterPro" id="IPR001173">
    <property type="entry name" value="Glyco_trans_2-like"/>
</dbReference>
<dbReference type="EMBL" id="BLRX01000023">
    <property type="protein sequence ID" value="GFP24912.1"/>
    <property type="molecule type" value="Genomic_DNA"/>
</dbReference>
<name>A0A6V8NXD5_9ACTN</name>
<dbReference type="CDD" id="cd04186">
    <property type="entry name" value="GT_2_like_c"/>
    <property type="match status" value="1"/>
</dbReference>
<accession>A0A6V8NXD5</accession>
<keyword evidence="1" id="KW-0472">Membrane</keyword>
<evidence type="ECO:0000259" key="2">
    <source>
        <dbReference type="Pfam" id="PF00535"/>
    </source>
</evidence>
<feature type="domain" description="Glycosyltransferase 2-like" evidence="2">
    <location>
        <begin position="6"/>
        <end position="125"/>
    </location>
</feature>
<dbReference type="SUPFAM" id="SSF53448">
    <property type="entry name" value="Nucleotide-diphospho-sugar transferases"/>
    <property type="match status" value="1"/>
</dbReference>